<feature type="domain" description="ABC transporter" evidence="8">
    <location>
        <begin position="500"/>
        <end position="738"/>
    </location>
</feature>
<feature type="transmembrane region" description="Helical" evidence="7">
    <location>
        <begin position="1101"/>
        <end position="1125"/>
    </location>
</feature>
<dbReference type="CDD" id="cd03263">
    <property type="entry name" value="ABC_subfamily_A"/>
    <property type="match status" value="2"/>
</dbReference>
<feature type="transmembrane region" description="Helical" evidence="7">
    <location>
        <begin position="423"/>
        <end position="443"/>
    </location>
</feature>
<evidence type="ECO:0000313" key="10">
    <source>
        <dbReference type="RefSeq" id="XP_015178503.1"/>
    </source>
</evidence>
<keyword evidence="6 7" id="KW-0472">Membrane</keyword>
<proteinExistence type="predicted"/>
<dbReference type="InterPro" id="IPR003439">
    <property type="entry name" value="ABC_transporter-like_ATP-bd"/>
</dbReference>
<dbReference type="PANTHER" id="PTHR19229:SF250">
    <property type="entry name" value="ABC TRANSPORTER DOMAIN-CONTAINING PROTEIN-RELATED"/>
    <property type="match status" value="1"/>
</dbReference>
<dbReference type="RefSeq" id="XP_015178503.1">
    <property type="nucleotide sequence ID" value="XM_015323017.1"/>
</dbReference>
<dbReference type="InterPro" id="IPR027417">
    <property type="entry name" value="P-loop_NTPase"/>
</dbReference>
<evidence type="ECO:0000259" key="8">
    <source>
        <dbReference type="PROSITE" id="PS50893"/>
    </source>
</evidence>
<evidence type="ECO:0000313" key="13">
    <source>
        <dbReference type="RefSeq" id="XP_015178507.1"/>
    </source>
</evidence>
<sequence length="1671" mass="190606">MCLCNNVNKMSEWCRIFGLLLRKNFIVRLMHWKVTLFIQILLPIVLFALMQALRDLNSDPPLVITTDTYYPLKSEDQLLDNVKRSFIKIYFVPNDPSTEEFMKSTAWCLQHTEKFVGFATEEDMLDAYTINQIQNRFDDVLAIVIDKNEEGKKFKYKIRHSTRIPSQLYTDMSYLNIEHSYLEQIPFVQLQMCIDRTFINKTTNSFQPKIFIQRMPYPPYIKTNENDKVLRQIILVFAVAIFLMPLCVEINYTAREKFIGVNTLMAMNGVKLYQNLLSWLTTGCIFSIFYIIPLIVLFKNTFSNHVNPYLYYSDAFLFWILMTIHIIHLISFGMHVAAYFAKPVFVIIILSVIYSASSSLYENLVKENMFNSIPYLGIFLPNLLLSRLLEEVNTYETQLIGIRWSNIFIPSESSQYNITGSTGFIFIFSILGTIFHFLMAVYINNLRPGKYGVKKHPLYFLQCIRKNKVSLDEEAEDYDYEELSGEDFEAVSKGVLTPGIQIRGLKKVYNTGLLRKSLVHALKGVSIDFYKGQITALLGHNGAGKTTLMSIITGVTAETEGKIFINGKNLKNHLSEIRNDLGLCPQENIVFPDLNVFQQIEFFGLLKNKHKTRVEIKRNVENLLAKLKLSEKRNCLPTKLSGGQKRRVCLGMALIGDASTFILDEPTSGMDPETRRDTWEMLLKMRGKKTIIISTHNMEEADILGDRIAIVHGGLLRSYGTSMFLKKQYGHGFVEVTLSIKSWCNPEKVVNKFDLGTQINIENDKIILSVPYTENLPDSLDQIEREKKTLGVTGINVSLITLEQVFLKIIKKDESENDLSDLSTPVQKLQGNQLIIQRCLALFNKKYIYATKNLGILFIILFLPLVSIFFMVLSYKNPSESLEITPLTLNMYRNPKAFYSSDNSDYGNGYKEIIEKFWGTAINVATGSIFKELLSFGRKDIADYHNHVVVSAEFNSTNNSEITANGLYSGTMMHSLPLTMNILSNTILRNATGDNKYSIEISKQQLPNSISSYEMEPLSRVLTLCSFLFPTLALFVIHPLQETSTKVKQLQRMTGVTSVSYWLTMFLFDFLICIISSLFITLGFCIMDIILDIRLYRQTEILLTILLLVIVGLNCIFISYIFSFLNKSRSTVITILSITPIGIVFIQYLVFTILQDYETMQMILQRLFFLIPYISFFHGELLFLTVAVKNANCRRLSSKILQQQCKNGIYTPCCNMDCVDGVCNKPMPYIGNFEKAFQLEETILYLFLTPVIYFAILIMLEERIFVRLFNKLLSKIRKSSSAMGWMTLQMDEEVKKEKHAVALEISKITSQSKRNSVHYNANGNSVVGYSQIPESENSLFLVYELSKSYGKLMAVKEVNFRVKKHECFGLLGVNGAGKSTTFRMLTGEETPNSGTMYLKQAEIYSNRQAYLAEMGYCPQTDALINSLNSFDHLRLFARLRGIPPNKIDLEVNKWIVRLNLKACAVQPSGTYSGGNKRRLNIAMALIGSPTLVLLDEPTTGVDPAARRSLWTVIQSCQAVGQSFILTSHSMEECEALCNRLVIMVQGQLVCIGASQELKQRFGAGFDILIKLNPNRSEEDVTIIKNTIESLLTCEIRDENLGFIAYHVTDPTTTWTKMYSTMNDLKNRFECIEDYSVLSATLEQLFIQFARGITMPNYDNSPRESSSQPNNE</sequence>
<dbReference type="InterPro" id="IPR017871">
    <property type="entry name" value="ABC_transporter-like_CS"/>
</dbReference>
<dbReference type="RefSeq" id="XP_015178507.1">
    <property type="nucleotide sequence ID" value="XM_015323021.1"/>
</dbReference>
<evidence type="ECO:0000256" key="7">
    <source>
        <dbReference type="SAM" id="Phobius"/>
    </source>
</evidence>
<feature type="transmembrane region" description="Helical" evidence="7">
    <location>
        <begin position="1131"/>
        <end position="1154"/>
    </location>
</feature>
<dbReference type="PROSITE" id="PS50893">
    <property type="entry name" value="ABC_TRANSPORTER_2"/>
    <property type="match status" value="2"/>
</dbReference>
<dbReference type="InterPro" id="IPR013525">
    <property type="entry name" value="ABC2_TM"/>
</dbReference>
<feature type="transmembrane region" description="Helical" evidence="7">
    <location>
        <begin position="233"/>
        <end position="252"/>
    </location>
</feature>
<comment type="subcellular location">
    <subcellularLocation>
        <location evidence="1">Membrane</location>
        <topology evidence="1">Multi-pass membrane protein</topology>
    </subcellularLocation>
</comment>
<evidence type="ECO:0000313" key="11">
    <source>
        <dbReference type="RefSeq" id="XP_015178505.1"/>
    </source>
</evidence>
<feature type="transmembrane region" description="Helical" evidence="7">
    <location>
        <begin position="29"/>
        <end position="49"/>
    </location>
</feature>
<feature type="domain" description="ABC transporter" evidence="8">
    <location>
        <begin position="1340"/>
        <end position="1570"/>
    </location>
</feature>
<keyword evidence="9" id="KW-1185">Reference proteome</keyword>
<evidence type="ECO:0000256" key="6">
    <source>
        <dbReference type="ARBA" id="ARBA00023136"/>
    </source>
</evidence>
<evidence type="ECO:0000256" key="2">
    <source>
        <dbReference type="ARBA" id="ARBA00022692"/>
    </source>
</evidence>
<feature type="transmembrane region" description="Helical" evidence="7">
    <location>
        <begin position="854"/>
        <end position="873"/>
    </location>
</feature>
<name>A0ABM1IE70_POLDO</name>
<dbReference type="RefSeq" id="XP_015178506.1">
    <property type="nucleotide sequence ID" value="XM_015323020.1"/>
</dbReference>
<organism evidence="9 13">
    <name type="scientific">Polistes dominula</name>
    <name type="common">European paper wasp</name>
    <name type="synonym">Vespa dominula</name>
    <dbReference type="NCBI Taxonomy" id="743375"/>
    <lineage>
        <taxon>Eukaryota</taxon>
        <taxon>Metazoa</taxon>
        <taxon>Ecdysozoa</taxon>
        <taxon>Arthropoda</taxon>
        <taxon>Hexapoda</taxon>
        <taxon>Insecta</taxon>
        <taxon>Pterygota</taxon>
        <taxon>Neoptera</taxon>
        <taxon>Endopterygota</taxon>
        <taxon>Hymenoptera</taxon>
        <taxon>Apocrita</taxon>
        <taxon>Aculeata</taxon>
        <taxon>Vespoidea</taxon>
        <taxon>Vespidae</taxon>
        <taxon>Polistinae</taxon>
        <taxon>Polistini</taxon>
        <taxon>Polistes</taxon>
    </lineage>
</organism>
<keyword evidence="3" id="KW-0547">Nucleotide-binding</keyword>
<reference evidence="10 11" key="1">
    <citation type="submission" date="2025-05" db="UniProtKB">
        <authorList>
            <consortium name="RefSeq"/>
        </authorList>
    </citation>
    <scope>IDENTIFICATION</scope>
    <source>
        <tissue evidence="10 11">Whole body</tissue>
    </source>
</reference>
<dbReference type="PROSITE" id="PS00211">
    <property type="entry name" value="ABC_TRANSPORTER_1"/>
    <property type="match status" value="2"/>
</dbReference>
<evidence type="ECO:0000256" key="3">
    <source>
        <dbReference type="ARBA" id="ARBA00022741"/>
    </source>
</evidence>
<dbReference type="InterPro" id="IPR026082">
    <property type="entry name" value="ABCA"/>
</dbReference>
<keyword evidence="5 7" id="KW-1133">Transmembrane helix</keyword>
<dbReference type="GeneID" id="107067469"/>
<feature type="transmembrane region" description="Helical" evidence="7">
    <location>
        <begin position="336"/>
        <end position="356"/>
    </location>
</feature>
<evidence type="ECO:0000256" key="5">
    <source>
        <dbReference type="ARBA" id="ARBA00022989"/>
    </source>
</evidence>
<dbReference type="SUPFAM" id="SSF52540">
    <property type="entry name" value="P-loop containing nucleoside triphosphate hydrolases"/>
    <property type="match status" value="2"/>
</dbReference>
<dbReference type="Proteomes" id="UP000694924">
    <property type="component" value="Unplaced"/>
</dbReference>
<keyword evidence="2 7" id="KW-0812">Transmembrane</keyword>
<dbReference type="Pfam" id="PF12698">
    <property type="entry name" value="ABC2_membrane_3"/>
    <property type="match status" value="1"/>
</dbReference>
<feature type="transmembrane region" description="Helical" evidence="7">
    <location>
        <begin position="1242"/>
        <end position="1260"/>
    </location>
</feature>
<feature type="transmembrane region" description="Helical" evidence="7">
    <location>
        <begin position="1021"/>
        <end position="1041"/>
    </location>
</feature>
<dbReference type="PANTHER" id="PTHR19229">
    <property type="entry name" value="ATP-BINDING CASSETTE TRANSPORTER SUBFAMILY A ABCA"/>
    <property type="match status" value="1"/>
</dbReference>
<dbReference type="RefSeq" id="XP_015178505.1">
    <property type="nucleotide sequence ID" value="XM_015323019.1"/>
</dbReference>
<feature type="transmembrane region" description="Helical" evidence="7">
    <location>
        <begin position="1166"/>
        <end position="1188"/>
    </location>
</feature>
<feature type="transmembrane region" description="Helical" evidence="7">
    <location>
        <begin position="1061"/>
        <end position="1089"/>
    </location>
</feature>
<keyword evidence="4" id="KW-0067">ATP-binding</keyword>
<gene>
    <name evidence="10 11 12 13" type="primary">LOC107067469</name>
</gene>
<dbReference type="Pfam" id="PF00005">
    <property type="entry name" value="ABC_tran"/>
    <property type="match status" value="2"/>
</dbReference>
<evidence type="ECO:0000256" key="1">
    <source>
        <dbReference type="ARBA" id="ARBA00004141"/>
    </source>
</evidence>
<accession>A0ABM1IE70</accession>
<feature type="transmembrane region" description="Helical" evidence="7">
    <location>
        <begin position="272"/>
        <end position="297"/>
    </location>
</feature>
<evidence type="ECO:0000256" key="4">
    <source>
        <dbReference type="ARBA" id="ARBA00022840"/>
    </source>
</evidence>
<protein>
    <submittedName>
        <fullName evidence="10 11">ATP-binding cassette sub-family A member 1-like</fullName>
    </submittedName>
</protein>
<dbReference type="InterPro" id="IPR003593">
    <property type="entry name" value="AAA+_ATPase"/>
</dbReference>
<feature type="transmembrane region" description="Helical" evidence="7">
    <location>
        <begin position="309"/>
        <end position="330"/>
    </location>
</feature>
<dbReference type="Gene3D" id="3.40.50.300">
    <property type="entry name" value="P-loop containing nucleotide triphosphate hydrolases"/>
    <property type="match status" value="2"/>
</dbReference>
<evidence type="ECO:0000313" key="12">
    <source>
        <dbReference type="RefSeq" id="XP_015178506.1"/>
    </source>
</evidence>
<evidence type="ECO:0000313" key="9">
    <source>
        <dbReference type="Proteomes" id="UP000694924"/>
    </source>
</evidence>
<dbReference type="SMART" id="SM00382">
    <property type="entry name" value="AAA"/>
    <property type="match status" value="2"/>
</dbReference>